<dbReference type="Proteomes" id="UP000237105">
    <property type="component" value="Unassembled WGS sequence"/>
</dbReference>
<dbReference type="GO" id="GO:0080043">
    <property type="term" value="F:quercetin 3-O-glucosyltransferase activity"/>
    <property type="evidence" value="ECO:0007669"/>
    <property type="project" value="TreeGrafter"/>
</dbReference>
<dbReference type="AlphaFoldDB" id="A0A2P5C3P7"/>
<evidence type="ECO:0000256" key="4">
    <source>
        <dbReference type="RuleBase" id="RU362057"/>
    </source>
</evidence>
<dbReference type="PANTHER" id="PTHR11926">
    <property type="entry name" value="GLUCOSYL/GLUCURONOSYL TRANSFERASES"/>
    <property type="match status" value="1"/>
</dbReference>
<keyword evidence="6" id="KW-1185">Reference proteome</keyword>
<dbReference type="InterPro" id="IPR035595">
    <property type="entry name" value="UDP_glycos_trans_CS"/>
</dbReference>
<dbReference type="GO" id="GO:0080044">
    <property type="term" value="F:quercetin 7-O-glucosyltransferase activity"/>
    <property type="evidence" value="ECO:0007669"/>
    <property type="project" value="TreeGrafter"/>
</dbReference>
<evidence type="ECO:0000313" key="5">
    <source>
        <dbReference type="EMBL" id="PON55682.1"/>
    </source>
</evidence>
<evidence type="ECO:0000256" key="3">
    <source>
        <dbReference type="RuleBase" id="RU003718"/>
    </source>
</evidence>
<name>A0A2P5C3P7_PARAD</name>
<keyword evidence="3" id="KW-0328">Glycosyltransferase</keyword>
<dbReference type="PANTHER" id="PTHR11926:SF870">
    <property type="entry name" value="UDP-GLYCOSYLTRANSFERASE 75B1"/>
    <property type="match status" value="1"/>
</dbReference>
<evidence type="ECO:0000256" key="1">
    <source>
        <dbReference type="ARBA" id="ARBA00009995"/>
    </source>
</evidence>
<dbReference type="SUPFAM" id="SSF53756">
    <property type="entry name" value="UDP-Glycosyltransferase/glycogen phosphorylase"/>
    <property type="match status" value="1"/>
</dbReference>
<gene>
    <name evidence="5" type="ORF">PanWU01x14_186340</name>
</gene>
<dbReference type="FunFam" id="3.40.50.2000:FF:000019">
    <property type="entry name" value="Glycosyltransferase"/>
    <property type="match status" value="1"/>
</dbReference>
<dbReference type="OrthoDB" id="5835829at2759"/>
<evidence type="ECO:0000313" key="6">
    <source>
        <dbReference type="Proteomes" id="UP000237105"/>
    </source>
</evidence>
<comment type="similarity">
    <text evidence="1 3">Belongs to the UDP-glycosyltransferase family.</text>
</comment>
<organism evidence="5 6">
    <name type="scientific">Parasponia andersonii</name>
    <name type="common">Sponia andersonii</name>
    <dbReference type="NCBI Taxonomy" id="3476"/>
    <lineage>
        <taxon>Eukaryota</taxon>
        <taxon>Viridiplantae</taxon>
        <taxon>Streptophyta</taxon>
        <taxon>Embryophyta</taxon>
        <taxon>Tracheophyta</taxon>
        <taxon>Spermatophyta</taxon>
        <taxon>Magnoliopsida</taxon>
        <taxon>eudicotyledons</taxon>
        <taxon>Gunneridae</taxon>
        <taxon>Pentapetalae</taxon>
        <taxon>rosids</taxon>
        <taxon>fabids</taxon>
        <taxon>Rosales</taxon>
        <taxon>Cannabaceae</taxon>
        <taxon>Parasponia</taxon>
    </lineage>
</organism>
<protein>
    <recommendedName>
        <fullName evidence="4">Glycosyltransferase</fullName>
        <ecNumber evidence="4">2.4.1.-</ecNumber>
    </recommendedName>
</protein>
<keyword evidence="2 3" id="KW-0808">Transferase</keyword>
<reference evidence="6" key="1">
    <citation type="submission" date="2016-06" db="EMBL/GenBank/DDBJ databases">
        <title>Parallel loss of symbiosis genes in relatives of nitrogen-fixing non-legume Parasponia.</title>
        <authorList>
            <person name="Van Velzen R."/>
            <person name="Holmer R."/>
            <person name="Bu F."/>
            <person name="Rutten L."/>
            <person name="Van Zeijl A."/>
            <person name="Liu W."/>
            <person name="Santuari L."/>
            <person name="Cao Q."/>
            <person name="Sharma T."/>
            <person name="Shen D."/>
            <person name="Roswanjaya Y."/>
            <person name="Wardhani T."/>
            <person name="Kalhor M.S."/>
            <person name="Jansen J."/>
            <person name="Van den Hoogen J."/>
            <person name="Gungor B."/>
            <person name="Hartog M."/>
            <person name="Hontelez J."/>
            <person name="Verver J."/>
            <person name="Yang W.-C."/>
            <person name="Schijlen E."/>
            <person name="Repin R."/>
            <person name="Schilthuizen M."/>
            <person name="Schranz E."/>
            <person name="Heidstra R."/>
            <person name="Miyata K."/>
            <person name="Fedorova E."/>
            <person name="Kohlen W."/>
            <person name="Bisseling T."/>
            <person name="Smit S."/>
            <person name="Geurts R."/>
        </authorList>
    </citation>
    <scope>NUCLEOTIDE SEQUENCE [LARGE SCALE GENOMIC DNA]</scope>
    <source>
        <strain evidence="6">cv. WU1-14</strain>
    </source>
</reference>
<dbReference type="Pfam" id="PF00201">
    <property type="entry name" value="UDPGT"/>
    <property type="match status" value="1"/>
</dbReference>
<dbReference type="PROSITE" id="PS00375">
    <property type="entry name" value="UDPGT"/>
    <property type="match status" value="1"/>
</dbReference>
<evidence type="ECO:0000256" key="2">
    <source>
        <dbReference type="ARBA" id="ARBA00022679"/>
    </source>
</evidence>
<comment type="caution">
    <text evidence="5">The sequence shown here is derived from an EMBL/GenBank/DDBJ whole genome shotgun (WGS) entry which is preliminary data.</text>
</comment>
<dbReference type="InterPro" id="IPR002213">
    <property type="entry name" value="UDP_glucos_trans"/>
</dbReference>
<dbReference type="EMBL" id="JXTB01000180">
    <property type="protein sequence ID" value="PON55682.1"/>
    <property type="molecule type" value="Genomic_DNA"/>
</dbReference>
<sequence>MVQPRFLLVTFPTQGCINPTLHFADRLIRVAGAQVTYVTTVYAHRLMTCGGRAAARNDLSFVPFSDGYDDGFTLGNNIGRHVDEFKRRGSQALAELIESGEKEGRPYTCVVYTLLLSWAADVAAEHGIPAAMLWAQPATVFDLYYYYFHGYGDIIREYANSKNPNFSISFPGIPHVRSLRDLPSFFDDSNGYSSFIKIFQQVFEDLDKEDNNTKVILVNTFDELEPEALRAIGELSVIGIGPLIPTAFLEENKEPLDSTSSSTTTSPVSFQADLFQQSSRDYIEWLNSKPKTTVVYVSFGTLSVLSKPQMEEIAKGLLEFGRPFLWVIREKSQNDSEKGQNDKDNDDGDELSCREVLDKLGMIVPWCSQIEILSNESIGCFVTHCGWNSTLESIFSGVPVVAFPQWTDQGTNAKLVEEVWKTGVRVKPNEDGIVRGEEIKRCLELVMEGKEKGEEKGEEVRRSAQIWKGLAKEAVREGGSSTKNFKAFLNEVINGEGRFSLEEQ</sequence>
<proteinExistence type="inferred from homology"/>
<dbReference type="CDD" id="cd03784">
    <property type="entry name" value="GT1_Gtf-like"/>
    <property type="match status" value="1"/>
</dbReference>
<dbReference type="Gene3D" id="3.40.50.2000">
    <property type="entry name" value="Glycogen Phosphorylase B"/>
    <property type="match status" value="2"/>
</dbReference>
<accession>A0A2P5C3P7</accession>
<dbReference type="EC" id="2.4.1.-" evidence="4"/>